<dbReference type="Gene3D" id="4.10.60.10">
    <property type="entry name" value="Zinc finger, CCHC-type"/>
    <property type="match status" value="1"/>
</dbReference>
<feature type="domain" description="CCHC-type" evidence="3">
    <location>
        <begin position="384"/>
        <end position="398"/>
    </location>
</feature>
<evidence type="ECO:0000259" key="3">
    <source>
        <dbReference type="PROSITE" id="PS50158"/>
    </source>
</evidence>
<feature type="non-terminal residue" evidence="4">
    <location>
        <position position="533"/>
    </location>
</feature>
<gene>
    <name evidence="4" type="ORF">ADUPG1_000556</name>
</gene>
<protein>
    <recommendedName>
        <fullName evidence="3">CCHC-type domain-containing protein</fullName>
    </recommendedName>
</protein>
<feature type="non-terminal residue" evidence="4">
    <location>
        <position position="1"/>
    </location>
</feature>
<evidence type="ECO:0000256" key="2">
    <source>
        <dbReference type="SAM" id="MobiDB-lite"/>
    </source>
</evidence>
<keyword evidence="1" id="KW-0862">Zinc</keyword>
<proteinExistence type="predicted"/>
<dbReference type="PROSITE" id="PS50158">
    <property type="entry name" value="ZF_CCHC"/>
    <property type="match status" value="1"/>
</dbReference>
<dbReference type="SMART" id="SM00343">
    <property type="entry name" value="ZnF_C2HC"/>
    <property type="match status" value="1"/>
</dbReference>
<comment type="caution">
    <text evidence="4">The sequence shown here is derived from an EMBL/GenBank/DDBJ whole genome shotgun (WGS) entry which is preliminary data.</text>
</comment>
<feature type="compositionally biased region" description="Basic residues" evidence="2">
    <location>
        <begin position="420"/>
        <end position="429"/>
    </location>
</feature>
<keyword evidence="5" id="KW-1185">Reference proteome</keyword>
<feature type="region of interest" description="Disordered" evidence="2">
    <location>
        <begin position="309"/>
        <end position="341"/>
    </location>
</feature>
<evidence type="ECO:0000313" key="5">
    <source>
        <dbReference type="Proteomes" id="UP001057375"/>
    </source>
</evidence>
<dbReference type="SUPFAM" id="SSF57756">
    <property type="entry name" value="Retrovirus zinc finger-like domains"/>
    <property type="match status" value="1"/>
</dbReference>
<feature type="region of interest" description="Disordered" evidence="2">
    <location>
        <begin position="409"/>
        <end position="437"/>
    </location>
</feature>
<reference evidence="4" key="1">
    <citation type="submission" date="2022-03" db="EMBL/GenBank/DDBJ databases">
        <title>Draft genome sequence of Aduncisulcus paluster, a free-living microaerophilic Fornicata.</title>
        <authorList>
            <person name="Yuyama I."/>
            <person name="Kume K."/>
            <person name="Tamura T."/>
            <person name="Inagaki Y."/>
            <person name="Hashimoto T."/>
        </authorList>
    </citation>
    <scope>NUCLEOTIDE SEQUENCE</scope>
    <source>
        <strain evidence="4">NY0171</strain>
    </source>
</reference>
<feature type="compositionally biased region" description="Basic and acidic residues" evidence="2">
    <location>
        <begin position="409"/>
        <end position="419"/>
    </location>
</feature>
<name>A0ABQ5K8R4_9EUKA</name>
<feature type="compositionally biased region" description="Acidic residues" evidence="2">
    <location>
        <begin position="150"/>
        <end position="159"/>
    </location>
</feature>
<dbReference type="Proteomes" id="UP001057375">
    <property type="component" value="Unassembled WGS sequence"/>
</dbReference>
<dbReference type="InterPro" id="IPR001878">
    <property type="entry name" value="Znf_CCHC"/>
</dbReference>
<accession>A0ABQ5K8R4</accession>
<organism evidence="4 5">
    <name type="scientific">Aduncisulcus paluster</name>
    <dbReference type="NCBI Taxonomy" id="2918883"/>
    <lineage>
        <taxon>Eukaryota</taxon>
        <taxon>Metamonada</taxon>
        <taxon>Carpediemonas-like organisms</taxon>
        <taxon>Aduncisulcus</taxon>
    </lineage>
</organism>
<keyword evidence="1" id="KW-0863">Zinc-finger</keyword>
<dbReference type="InterPro" id="IPR036875">
    <property type="entry name" value="Znf_CCHC_sf"/>
</dbReference>
<sequence>DPGHTKMVVTAVLGQRVSVGSDLEAKMMKEAKSFCTGTKMSERVIETYLGHWHSLRMVYDLDHTENDLRQKVLDLFIQGVQNPKMAENLQTAVREAQKELPDDTVLPLGKAIDLLNDQKKGLDNLLALAELMNPRKGVQRTRTKEKDRDQDEDELESEQELSGLSESEEERPKKPRRESKEVTYWGIPQKRGNFPPCPYCEMTNHPPTHCMKAYGGDHHPLGRGRKVPLTKEEIDGYILEFPKKLGRKPNQAMREALLHKWKREALFNAVQPWMKKAELIHSGVKALVKRGKEYSLSYVQRRLARKNGETFQPEDLDTGKRRASSRSRYETPVSGTVPQWGPMEGMGQSMTHAPTGPSSVRGWMMEVPPAGPTGTPQGGPGNECFHCHQFGHFKRDCPLLTEEERTKLRAKHAEREAERKRKRNARSGHKAGAAKISNKDEECYPEELIKMDWARAHSKINIRNADGKTTEVMALLDSGSNINLLSKEAAERHHLLPDSWERKKLGHEILGVASSSLKVEGEVELVVSIQRKG</sequence>
<evidence type="ECO:0000313" key="4">
    <source>
        <dbReference type="EMBL" id="GKT28282.1"/>
    </source>
</evidence>
<evidence type="ECO:0000256" key="1">
    <source>
        <dbReference type="PROSITE-ProRule" id="PRU00047"/>
    </source>
</evidence>
<dbReference type="EMBL" id="BQXS01000214">
    <property type="protein sequence ID" value="GKT28282.1"/>
    <property type="molecule type" value="Genomic_DNA"/>
</dbReference>
<feature type="region of interest" description="Disordered" evidence="2">
    <location>
        <begin position="136"/>
        <end position="183"/>
    </location>
</feature>
<keyword evidence="1" id="KW-0479">Metal-binding</keyword>